<feature type="binding site" evidence="3">
    <location>
        <position position="206"/>
    </location>
    <ligand>
        <name>substrate</name>
    </ligand>
</feature>
<dbReference type="PROSITE" id="PS00163">
    <property type="entry name" value="FUMARATE_LYASES"/>
    <property type="match status" value="1"/>
</dbReference>
<feature type="domain" description="Fumarate lyase N-terminal" evidence="4">
    <location>
        <begin position="31"/>
        <end position="361"/>
    </location>
</feature>
<evidence type="ECO:0000259" key="4">
    <source>
        <dbReference type="Pfam" id="PF00206"/>
    </source>
</evidence>
<dbReference type="InterPro" id="IPR020557">
    <property type="entry name" value="Fumarate_lyase_CS"/>
</dbReference>
<dbReference type="EC" id="4.2.1.2" evidence="3"/>
<feature type="site" description="Important for catalytic activity" evidence="3">
    <location>
        <position position="350"/>
    </location>
</feature>
<feature type="binding site" evidence="3">
    <location>
        <position position="338"/>
    </location>
    <ligand>
        <name>substrate</name>
    </ligand>
</feature>
<organism evidence="6">
    <name type="scientific">uncultured Desulfovibrio sp</name>
    <dbReference type="NCBI Taxonomy" id="167968"/>
    <lineage>
        <taxon>Bacteria</taxon>
        <taxon>Pseudomonadati</taxon>
        <taxon>Thermodesulfobacteriota</taxon>
        <taxon>Desulfovibrionia</taxon>
        <taxon>Desulfovibrionales</taxon>
        <taxon>Desulfovibrionaceae</taxon>
        <taxon>Desulfovibrio</taxon>
        <taxon>environmental samples</taxon>
    </lineage>
</organism>
<evidence type="ECO:0000313" key="6">
    <source>
        <dbReference type="EMBL" id="SBW01216.1"/>
    </source>
</evidence>
<dbReference type="Gene3D" id="1.10.40.30">
    <property type="entry name" value="Fumarase/aspartase (C-terminal domain)"/>
    <property type="match status" value="1"/>
</dbReference>
<dbReference type="PRINTS" id="PR00149">
    <property type="entry name" value="FUMRATELYASE"/>
</dbReference>
<dbReference type="FunFam" id="1.20.200.10:FF:000001">
    <property type="entry name" value="Fumarate hydratase, mitochondrial"/>
    <property type="match status" value="1"/>
</dbReference>
<keyword evidence="2 3" id="KW-0456">Lyase</keyword>
<accession>A0A212JP38</accession>
<dbReference type="NCBIfam" id="TIGR00979">
    <property type="entry name" value="fumC_II"/>
    <property type="match status" value="1"/>
</dbReference>
<dbReference type="UniPathway" id="UPA00223">
    <property type="reaction ID" value="UER01007"/>
</dbReference>
<dbReference type="InterPro" id="IPR008948">
    <property type="entry name" value="L-Aspartase-like"/>
</dbReference>
<dbReference type="InterPro" id="IPR024083">
    <property type="entry name" value="Fumarase/histidase_N"/>
</dbReference>
<dbReference type="InterPro" id="IPR022761">
    <property type="entry name" value="Fumarate_lyase_N"/>
</dbReference>
<dbReference type="GO" id="GO:0006106">
    <property type="term" value="P:fumarate metabolic process"/>
    <property type="evidence" value="ECO:0007669"/>
    <property type="project" value="InterPro"/>
</dbReference>
<dbReference type="Pfam" id="PF00206">
    <property type="entry name" value="Lyase_1"/>
    <property type="match status" value="1"/>
</dbReference>
<dbReference type="PANTHER" id="PTHR11444">
    <property type="entry name" value="ASPARTATEAMMONIA/ARGININOSUCCINATE/ADENYLOSUCCINATE LYASE"/>
    <property type="match status" value="1"/>
</dbReference>
<dbReference type="Gene3D" id="1.20.200.10">
    <property type="entry name" value="Fumarase/aspartase (Central domain)"/>
    <property type="match status" value="1"/>
</dbReference>
<evidence type="ECO:0000259" key="5">
    <source>
        <dbReference type="Pfam" id="PF10415"/>
    </source>
</evidence>
<evidence type="ECO:0000256" key="3">
    <source>
        <dbReference type="HAMAP-Rule" id="MF_00743"/>
    </source>
</evidence>
<protein>
    <recommendedName>
        <fullName evidence="3">Fumarate hydratase class II</fullName>
        <shortName evidence="3">Fumarase C</shortName>
        <ecNumber evidence="3">4.2.1.2</ecNumber>
    </recommendedName>
    <alternativeName>
        <fullName evidence="3">Aerobic fumarase</fullName>
    </alternativeName>
    <alternativeName>
        <fullName evidence="3">Iron-independent fumarase</fullName>
    </alternativeName>
</protein>
<evidence type="ECO:0000256" key="1">
    <source>
        <dbReference type="ARBA" id="ARBA00009084"/>
    </source>
</evidence>
<comment type="similarity">
    <text evidence="1 3">Belongs to the class-II fumarase/aspartase family. Fumarase subfamily.</text>
</comment>
<evidence type="ECO:0000256" key="2">
    <source>
        <dbReference type="ARBA" id="ARBA00023239"/>
    </source>
</evidence>
<sequence>MGSTAQKEPSVLDLPVGIDAAGEREEFDSMGQVMVPANRYWGAQTQRSLEHFSIGDDKMPLEICRALCLIKKASAQVNARMGRLPGWKAQAIDRAAQEGMDGLLDEHFPLYVWQTGSGTQTNMNVNEVLSNRAIQLLGGVMGSQKPVGPNDDVNMSQSSNDAFPTAMHLAAVQSCDARLLPEVEALADAVERKAVQWMDVVKIGRTHLQDAVPLSVGQEWSGYAAQLRACVADIQTAREGLYPLALGGTAVGTGLNAPKGFSMAVAEELASITGKPFVTAPNKFMALASQDAIVRFSAALRGLAVALVKIANDMRWLAAGPRCGLGELQLPENEPGSSIMPGKINPTQCEALIMIAIQVMGNDSAVAIAGSQGNFELNVMRPVAIKNVLQSINILGDGCRKFREHSVEGTRLNRAKIDSFVNNSLMLVTALSPVIGYQQAAKIAEKASAEGLTLRQAALELGSVTAEQFDNIVRPETMIGNGLAGA</sequence>
<dbReference type="SUPFAM" id="SSF48557">
    <property type="entry name" value="L-aspartase-like"/>
    <property type="match status" value="1"/>
</dbReference>
<dbReference type="EMBL" id="FLUP01000001">
    <property type="protein sequence ID" value="SBW01216.1"/>
    <property type="molecule type" value="Genomic_DNA"/>
</dbReference>
<dbReference type="HAMAP" id="MF_00743">
    <property type="entry name" value="FumaraseC"/>
    <property type="match status" value="1"/>
</dbReference>
<comment type="miscellaneous">
    <text evidence="3">There are 2 substrate-binding sites: the catalytic A site, and the non-catalytic B site that may play a role in the transfer of substrate or product between the active site and the solvent. Alternatively, the B site may bind allosteric effectors.</text>
</comment>
<dbReference type="FunFam" id="1.10.40.30:FF:000002">
    <property type="entry name" value="Fumarate hydratase class II"/>
    <property type="match status" value="1"/>
</dbReference>
<dbReference type="Gene3D" id="1.10.275.10">
    <property type="entry name" value="Fumarase/aspartase (N-terminal domain)"/>
    <property type="match status" value="1"/>
</dbReference>
<reference evidence="6" key="1">
    <citation type="submission" date="2016-04" db="EMBL/GenBank/DDBJ databases">
        <authorList>
            <person name="Evans L.H."/>
            <person name="Alamgir A."/>
            <person name="Owens N."/>
            <person name="Weber N.D."/>
            <person name="Virtaneva K."/>
            <person name="Barbian K."/>
            <person name="Babar A."/>
            <person name="Rosenke K."/>
        </authorList>
    </citation>
    <scope>NUCLEOTIDE SEQUENCE</scope>
    <source>
        <strain evidence="6">92-2</strain>
    </source>
</reference>
<dbReference type="FunFam" id="1.10.275.10:FF:000001">
    <property type="entry name" value="Fumarate hydratase, mitochondrial"/>
    <property type="match status" value="1"/>
</dbReference>
<feature type="binding site" evidence="3">
    <location>
        <begin position="343"/>
        <end position="345"/>
    </location>
    <ligand>
        <name>substrate</name>
    </ligand>
</feature>
<feature type="binding site" evidence="3">
    <location>
        <begin position="117"/>
        <end position="119"/>
    </location>
    <ligand>
        <name>substrate</name>
    </ligand>
</feature>
<comment type="subcellular location">
    <subcellularLocation>
        <location evidence="3">Cytoplasm</location>
    </subcellularLocation>
</comment>
<feature type="binding site" evidence="3">
    <location>
        <begin position="158"/>
        <end position="160"/>
    </location>
    <ligand>
        <name>substrate</name>
    </ligand>
</feature>
<comment type="subunit">
    <text evidence="3">Homotetramer.</text>
</comment>
<keyword evidence="3" id="KW-0963">Cytoplasm</keyword>
<keyword evidence="3" id="KW-0816">Tricarboxylic acid cycle</keyword>
<dbReference type="Pfam" id="PF10415">
    <property type="entry name" value="FumaraseC_C"/>
    <property type="match status" value="1"/>
</dbReference>
<comment type="catalytic activity">
    <reaction evidence="3">
        <text>(S)-malate = fumarate + H2O</text>
        <dbReference type="Rhea" id="RHEA:12460"/>
        <dbReference type="ChEBI" id="CHEBI:15377"/>
        <dbReference type="ChEBI" id="CHEBI:15589"/>
        <dbReference type="ChEBI" id="CHEBI:29806"/>
        <dbReference type="EC" id="4.2.1.2"/>
    </reaction>
</comment>
<dbReference type="GO" id="GO:0005737">
    <property type="term" value="C:cytoplasm"/>
    <property type="evidence" value="ECO:0007669"/>
    <property type="project" value="UniProtKB-SubCell"/>
</dbReference>
<dbReference type="GO" id="GO:0006099">
    <property type="term" value="P:tricarboxylic acid cycle"/>
    <property type="evidence" value="ECO:0007669"/>
    <property type="project" value="UniProtKB-UniRule"/>
</dbReference>
<dbReference type="GO" id="GO:0006108">
    <property type="term" value="P:malate metabolic process"/>
    <property type="evidence" value="ECO:0007669"/>
    <property type="project" value="TreeGrafter"/>
</dbReference>
<comment type="pathway">
    <text evidence="3">Carbohydrate metabolism; tricarboxylic acid cycle; (S)-malate from fumarate: step 1/1.</text>
</comment>
<name>A0A212JP38_9BACT</name>
<dbReference type="PRINTS" id="PR00145">
    <property type="entry name" value="ARGSUCLYASE"/>
</dbReference>
<gene>
    <name evidence="3 6" type="primary">fumC</name>
    <name evidence="6" type="ORF">KM92DES2_11460</name>
</gene>
<dbReference type="InterPro" id="IPR000362">
    <property type="entry name" value="Fumarate_lyase_fam"/>
</dbReference>
<feature type="active site" description="Proton donor/acceptor" evidence="3">
    <location>
        <position position="207"/>
    </location>
</feature>
<comment type="function">
    <text evidence="3">Involved in the TCA cycle. Catalyzes the stereospecific interconversion of fumarate to L-malate.</text>
</comment>
<comment type="caution">
    <text evidence="3">Lacks conserved residue(s) required for the propagation of feature annotation.</text>
</comment>
<dbReference type="AlphaFoldDB" id="A0A212JP38"/>
<dbReference type="GO" id="GO:0004333">
    <property type="term" value="F:fumarate hydratase activity"/>
    <property type="evidence" value="ECO:0007669"/>
    <property type="project" value="UniProtKB-UniRule"/>
</dbReference>
<dbReference type="InterPro" id="IPR005677">
    <property type="entry name" value="Fum_hydII"/>
</dbReference>
<dbReference type="InterPro" id="IPR018951">
    <property type="entry name" value="Fumarase_C_C"/>
</dbReference>
<proteinExistence type="inferred from homology"/>
<feature type="active site" evidence="3">
    <location>
        <position position="337"/>
    </location>
</feature>
<dbReference type="CDD" id="cd01362">
    <property type="entry name" value="Fumarase_classII"/>
    <property type="match status" value="1"/>
</dbReference>
<feature type="domain" description="Fumarase C C-terminal" evidence="5">
    <location>
        <begin position="427"/>
        <end position="479"/>
    </location>
</feature>
<dbReference type="PANTHER" id="PTHR11444:SF1">
    <property type="entry name" value="FUMARATE HYDRATASE, MITOCHONDRIAL"/>
    <property type="match status" value="1"/>
</dbReference>